<evidence type="ECO:0000256" key="4">
    <source>
        <dbReference type="ARBA" id="ARBA00022801"/>
    </source>
</evidence>
<protein>
    <recommendedName>
        <fullName evidence="9">D-alanyl-D-alanine dipeptidase</fullName>
        <shortName evidence="9">D-Ala-D-Ala dipeptidase</shortName>
        <ecNumber evidence="9">3.4.13.22</ecNumber>
    </recommendedName>
</protein>
<feature type="active site" description="Proton donor/acceptor" evidence="9">
    <location>
        <position position="218"/>
    </location>
</feature>
<dbReference type="SUPFAM" id="SSF55166">
    <property type="entry name" value="Hedgehog/DD-peptidase"/>
    <property type="match status" value="1"/>
</dbReference>
<dbReference type="GO" id="GO:0071555">
    <property type="term" value="P:cell wall organization"/>
    <property type="evidence" value="ECO:0007669"/>
    <property type="project" value="UniProtKB-KW"/>
</dbReference>
<comment type="similarity">
    <text evidence="9">Belongs to the peptidase M15D family.</text>
</comment>
<keyword evidence="5 9" id="KW-0862">Zinc</keyword>
<keyword evidence="2 9" id="KW-0645">Protease</keyword>
<dbReference type="CDD" id="cd14843">
    <property type="entry name" value="D-Ala-D-Ala_dipeptidase_like"/>
    <property type="match status" value="1"/>
</dbReference>
<organism evidence="10 11">
    <name type="scientific">Chromohalobacter marismortui</name>
    <dbReference type="NCBI Taxonomy" id="42055"/>
    <lineage>
        <taxon>Bacteria</taxon>
        <taxon>Pseudomonadati</taxon>
        <taxon>Pseudomonadota</taxon>
        <taxon>Gammaproteobacteria</taxon>
        <taxon>Oceanospirillales</taxon>
        <taxon>Halomonadaceae</taxon>
        <taxon>Chromohalobacter</taxon>
    </lineage>
</organism>
<dbReference type="Gene3D" id="3.30.1380.10">
    <property type="match status" value="1"/>
</dbReference>
<dbReference type="GO" id="GO:0160237">
    <property type="term" value="F:D-Ala-D-Ala dipeptidase activity"/>
    <property type="evidence" value="ECO:0007669"/>
    <property type="project" value="UniProtKB-EC"/>
</dbReference>
<evidence type="ECO:0000313" key="10">
    <source>
        <dbReference type="EMBL" id="TDU23954.1"/>
    </source>
</evidence>
<comment type="caution">
    <text evidence="10">The sequence shown here is derived from an EMBL/GenBank/DDBJ whole genome shotgun (WGS) entry which is preliminary data.</text>
</comment>
<dbReference type="GO" id="GO:0008237">
    <property type="term" value="F:metallopeptidase activity"/>
    <property type="evidence" value="ECO:0007669"/>
    <property type="project" value="UniProtKB-KW"/>
</dbReference>
<keyword evidence="3 9" id="KW-0479">Metal-binding</keyword>
<dbReference type="InterPro" id="IPR009045">
    <property type="entry name" value="Zn_M74/Hedgehog-like"/>
</dbReference>
<evidence type="ECO:0000313" key="11">
    <source>
        <dbReference type="Proteomes" id="UP000295380"/>
    </source>
</evidence>
<evidence type="ECO:0000256" key="6">
    <source>
        <dbReference type="ARBA" id="ARBA00022997"/>
    </source>
</evidence>
<feature type="site" description="Transition state stabilizer" evidence="9">
    <location>
        <position position="99"/>
    </location>
</feature>
<dbReference type="InterPro" id="IPR000755">
    <property type="entry name" value="A_A_dipeptidase"/>
</dbReference>
<dbReference type="EC" id="3.4.13.22" evidence="9"/>
<evidence type="ECO:0000256" key="9">
    <source>
        <dbReference type="HAMAP-Rule" id="MF_01924"/>
    </source>
</evidence>
<sequence>MTLETNPLNVTDSTLCPIEPIAEPQWETIASIPIVDDGSMLHAFSLAAPALRVHPIYHALGVPGAVPECWAREAVYRRLLTVARRLPDGLGLVVLDAWRPYAVQRYLYDTLLGMVEARYADLDESDLRAMTRAFVSPPSDRSECPSPHLTGGAVDVALCDADGMLLEMGSAFDEARPASHTVYFEHHADNAESRLYRDRRRILYHAMHDAGFANLPCEWWHYSYGDQMWAWYRGSARAVFGATSPDSLEARWRRSLGQDA</sequence>
<comment type="cofactor">
    <cofactor evidence="9">
        <name>Zn(2+)</name>
        <dbReference type="ChEBI" id="CHEBI:29105"/>
    </cofactor>
    <text evidence="9">Binds 1 zinc ion per subunit.</text>
</comment>
<gene>
    <name evidence="9" type="primary">ddpX</name>
    <name evidence="10" type="ORF">C8E00_102454</name>
</gene>
<keyword evidence="6 9" id="KW-0224">Dipeptidase</keyword>
<dbReference type="AlphaFoldDB" id="A0A4R7NSE1"/>
<dbReference type="Proteomes" id="UP000295380">
    <property type="component" value="Unassembled WGS sequence"/>
</dbReference>
<feature type="binding site" evidence="9">
    <location>
        <position position="148"/>
    </location>
    <ligand>
        <name>Zn(2+)</name>
        <dbReference type="ChEBI" id="CHEBI:29105"/>
        <note>catalytic</note>
    </ligand>
</feature>
<dbReference type="EMBL" id="SOBR01000002">
    <property type="protein sequence ID" value="TDU23954.1"/>
    <property type="molecule type" value="Genomic_DNA"/>
</dbReference>
<dbReference type="OrthoDB" id="9801430at2"/>
<keyword evidence="11" id="KW-1185">Reference proteome</keyword>
<dbReference type="GO" id="GO:0006508">
    <property type="term" value="P:proteolysis"/>
    <property type="evidence" value="ECO:0007669"/>
    <property type="project" value="UniProtKB-KW"/>
</dbReference>
<dbReference type="PANTHER" id="PTHR43126">
    <property type="entry name" value="D-ALANYL-D-ALANINE DIPEPTIDASE"/>
    <property type="match status" value="1"/>
</dbReference>
<keyword evidence="4 9" id="KW-0378">Hydrolase</keyword>
<dbReference type="GO" id="GO:0008270">
    <property type="term" value="F:zinc ion binding"/>
    <property type="evidence" value="ECO:0007669"/>
    <property type="project" value="UniProtKB-UniRule"/>
</dbReference>
<dbReference type="PANTHER" id="PTHR43126:SF2">
    <property type="entry name" value="D-ALANYL-D-ALANINE DIPEPTIDASE"/>
    <property type="match status" value="1"/>
</dbReference>
<reference evidence="10 11" key="1">
    <citation type="submission" date="2019-03" db="EMBL/GenBank/DDBJ databases">
        <title>Genomic Encyclopedia of Type Strains, Phase IV (KMG-IV): sequencing the most valuable type-strain genomes for metagenomic binning, comparative biology and taxonomic classification.</title>
        <authorList>
            <person name="Goeker M."/>
        </authorList>
    </citation>
    <scope>NUCLEOTIDE SEQUENCE [LARGE SCALE GENOMIC DNA]</scope>
    <source>
        <strain evidence="10 11">DSM 6770</strain>
    </source>
</reference>
<name>A0A4R7NSE1_9GAMM</name>
<keyword evidence="8" id="KW-0961">Cell wall biogenesis/degradation</keyword>
<accession>A0A4R7NSE1</accession>
<evidence type="ECO:0000256" key="5">
    <source>
        <dbReference type="ARBA" id="ARBA00022833"/>
    </source>
</evidence>
<comment type="function">
    <text evidence="9">Catalyzes hydrolysis of the D-alanyl-D-alanine dipeptide.</text>
</comment>
<feature type="binding site" evidence="9">
    <location>
        <position position="155"/>
    </location>
    <ligand>
        <name>Zn(2+)</name>
        <dbReference type="ChEBI" id="CHEBI:29105"/>
        <note>catalytic</note>
    </ligand>
</feature>
<evidence type="ECO:0000256" key="3">
    <source>
        <dbReference type="ARBA" id="ARBA00022723"/>
    </source>
</evidence>
<dbReference type="Pfam" id="PF01427">
    <property type="entry name" value="Peptidase_M15"/>
    <property type="match status" value="1"/>
</dbReference>
<evidence type="ECO:0000256" key="8">
    <source>
        <dbReference type="ARBA" id="ARBA00023316"/>
    </source>
</evidence>
<evidence type="ECO:0000256" key="7">
    <source>
        <dbReference type="ARBA" id="ARBA00023049"/>
    </source>
</evidence>
<dbReference type="HAMAP" id="MF_01924">
    <property type="entry name" value="A_A_dipeptidase"/>
    <property type="match status" value="1"/>
</dbReference>
<evidence type="ECO:0000256" key="1">
    <source>
        <dbReference type="ARBA" id="ARBA00001362"/>
    </source>
</evidence>
<feature type="binding site" evidence="9">
    <location>
        <position position="221"/>
    </location>
    <ligand>
        <name>Zn(2+)</name>
        <dbReference type="ChEBI" id="CHEBI:29105"/>
        <note>catalytic</note>
    </ligand>
</feature>
<keyword evidence="7 9" id="KW-0482">Metalloprotease</keyword>
<evidence type="ECO:0000256" key="2">
    <source>
        <dbReference type="ARBA" id="ARBA00022670"/>
    </source>
</evidence>
<proteinExistence type="inferred from homology"/>
<comment type="catalytic activity">
    <reaction evidence="1 9">
        <text>D-alanyl-D-alanine + H2O = 2 D-alanine</text>
        <dbReference type="Rhea" id="RHEA:20661"/>
        <dbReference type="ChEBI" id="CHEBI:15377"/>
        <dbReference type="ChEBI" id="CHEBI:57416"/>
        <dbReference type="ChEBI" id="CHEBI:57822"/>
        <dbReference type="EC" id="3.4.13.22"/>
    </reaction>
</comment>